<evidence type="ECO:0000313" key="1">
    <source>
        <dbReference type="EMBL" id="SUO03552.1"/>
    </source>
</evidence>
<gene>
    <name evidence="1" type="ORF">NCTC11087_00416</name>
</gene>
<dbReference type="OrthoDB" id="1097360at2"/>
<evidence type="ECO:0008006" key="3">
    <source>
        <dbReference type="Google" id="ProtNLM"/>
    </source>
</evidence>
<dbReference type="EMBL" id="UHFX01000003">
    <property type="protein sequence ID" value="SUO03552.1"/>
    <property type="molecule type" value="Genomic_DNA"/>
</dbReference>
<proteinExistence type="predicted"/>
<accession>A0A380LL54</accession>
<keyword evidence="2" id="KW-1185">Reference proteome</keyword>
<dbReference type="GeneID" id="77461404"/>
<reference evidence="1 2" key="1">
    <citation type="submission" date="2018-06" db="EMBL/GenBank/DDBJ databases">
        <authorList>
            <consortium name="Pathogen Informatics"/>
            <person name="Doyle S."/>
        </authorList>
    </citation>
    <scope>NUCLEOTIDE SEQUENCE [LARGE SCALE GENOMIC DNA]</scope>
    <source>
        <strain evidence="1 2">NCTC11087</strain>
    </source>
</reference>
<name>A0A380LL54_9FIRM</name>
<organism evidence="1 2">
    <name type="scientific">Faecalicoccus pleomorphus</name>
    <dbReference type="NCBI Taxonomy" id="1323"/>
    <lineage>
        <taxon>Bacteria</taxon>
        <taxon>Bacillati</taxon>
        <taxon>Bacillota</taxon>
        <taxon>Erysipelotrichia</taxon>
        <taxon>Erysipelotrichales</taxon>
        <taxon>Erysipelotrichaceae</taxon>
        <taxon>Faecalicoccus</taxon>
    </lineage>
</organism>
<protein>
    <recommendedName>
        <fullName evidence="3">Transposase</fullName>
    </recommendedName>
</protein>
<sequence length="133" mass="15578">MKLFDVNSDPIDFMCLYLQKFFRIIQYVNQKKWENLYTDSLLENVEEDIFYHANVFVNLNQEFIQNHTKESVISMCKALEEYAQECIENGYSKGLTNKAYEIAQNMLSKGCQHNFIADMTGLSLDTVLKLSKH</sequence>
<dbReference type="RefSeq" id="WP_022788929.1">
    <property type="nucleotide sequence ID" value="NZ_UHFX01000003.1"/>
</dbReference>
<dbReference type="Proteomes" id="UP000255523">
    <property type="component" value="Unassembled WGS sequence"/>
</dbReference>
<dbReference type="AlphaFoldDB" id="A0A380LL54"/>
<evidence type="ECO:0000313" key="2">
    <source>
        <dbReference type="Proteomes" id="UP000255523"/>
    </source>
</evidence>